<protein>
    <recommendedName>
        <fullName evidence="1">DUF4440 domain-containing protein</fullName>
    </recommendedName>
</protein>
<organism evidence="2 3">
    <name type="scientific">Sodiomyces alkalinus (strain CBS 110278 / VKM F-3762 / F11)</name>
    <name type="common">Alkaliphilic filamentous fungus</name>
    <dbReference type="NCBI Taxonomy" id="1314773"/>
    <lineage>
        <taxon>Eukaryota</taxon>
        <taxon>Fungi</taxon>
        <taxon>Dikarya</taxon>
        <taxon>Ascomycota</taxon>
        <taxon>Pezizomycotina</taxon>
        <taxon>Sordariomycetes</taxon>
        <taxon>Hypocreomycetidae</taxon>
        <taxon>Glomerellales</taxon>
        <taxon>Plectosphaerellaceae</taxon>
        <taxon>Sodiomyces</taxon>
    </lineage>
</organism>
<dbReference type="GeneID" id="39579999"/>
<dbReference type="InterPro" id="IPR032710">
    <property type="entry name" value="NTF2-like_dom_sf"/>
</dbReference>
<gene>
    <name evidence="2" type="ORF">SODALDRAFT_331722</name>
</gene>
<dbReference type="SUPFAM" id="SSF54427">
    <property type="entry name" value="NTF2-like"/>
    <property type="match status" value="1"/>
</dbReference>
<dbReference type="Pfam" id="PF14534">
    <property type="entry name" value="DUF4440"/>
    <property type="match status" value="1"/>
</dbReference>
<evidence type="ECO:0000259" key="1">
    <source>
        <dbReference type="Pfam" id="PF14534"/>
    </source>
</evidence>
<evidence type="ECO:0000313" key="2">
    <source>
        <dbReference type="EMBL" id="ROT39612.1"/>
    </source>
</evidence>
<dbReference type="InterPro" id="IPR027843">
    <property type="entry name" value="DUF4440"/>
</dbReference>
<sequence>MGGTRNIFSRNRDDTIEAVTLLWRAFCDPNPKKSLKKYLAKDAILVQPDGSIYSPDSDPSLDDFLEDFEPWTAYRMDQDQDDLKFVEVDMMSSSLTYHVTAWKQDGEAKDRMRPTEAICTSIWRQGPGGDWVCCLHHMAPV</sequence>
<dbReference type="Proteomes" id="UP000272025">
    <property type="component" value="Unassembled WGS sequence"/>
</dbReference>
<evidence type="ECO:0000313" key="3">
    <source>
        <dbReference type="Proteomes" id="UP000272025"/>
    </source>
</evidence>
<dbReference type="OrthoDB" id="2865667at2759"/>
<reference evidence="2 3" key="1">
    <citation type="journal article" date="2018" name="Mol. Ecol.">
        <title>The obligate alkalophilic soda-lake fungus Sodiomyces alkalinus has shifted to a protein diet.</title>
        <authorList>
            <person name="Grum-Grzhimaylo A.A."/>
            <person name="Falkoski D.L."/>
            <person name="van den Heuvel J."/>
            <person name="Valero-Jimenez C.A."/>
            <person name="Min B."/>
            <person name="Choi I.G."/>
            <person name="Lipzen A."/>
            <person name="Daum C.G."/>
            <person name="Aanen D.K."/>
            <person name="Tsang A."/>
            <person name="Henrissat B."/>
            <person name="Bilanenko E.N."/>
            <person name="de Vries R.P."/>
            <person name="van Kan J.A.L."/>
            <person name="Grigoriev I.V."/>
            <person name="Debets A.J.M."/>
        </authorList>
    </citation>
    <scope>NUCLEOTIDE SEQUENCE [LARGE SCALE GENOMIC DNA]</scope>
    <source>
        <strain evidence="2 3">F11</strain>
    </source>
</reference>
<dbReference type="Gene3D" id="3.10.450.50">
    <property type="match status" value="1"/>
</dbReference>
<dbReference type="EMBL" id="ML119053">
    <property type="protein sequence ID" value="ROT39612.1"/>
    <property type="molecule type" value="Genomic_DNA"/>
</dbReference>
<keyword evidence="3" id="KW-1185">Reference proteome</keyword>
<accession>A0A3N2PYP8</accession>
<name>A0A3N2PYP8_SODAK</name>
<proteinExistence type="predicted"/>
<feature type="domain" description="DUF4440" evidence="1">
    <location>
        <begin position="18"/>
        <end position="132"/>
    </location>
</feature>
<dbReference type="RefSeq" id="XP_028467418.1">
    <property type="nucleotide sequence ID" value="XM_028611521.1"/>
</dbReference>
<dbReference type="AlphaFoldDB" id="A0A3N2PYP8"/>